<dbReference type="InterPro" id="IPR023186">
    <property type="entry name" value="IUNH"/>
</dbReference>
<accession>A0ABV8UBP3</accession>
<keyword evidence="5" id="KW-1185">Reference proteome</keyword>
<dbReference type="PANTHER" id="PTHR12304:SF46">
    <property type="entry name" value="INOSINE-ADENOSINE-GUANOSINE-NUCLEOSIDE HYDROLASE"/>
    <property type="match status" value="1"/>
</dbReference>
<reference evidence="5" key="1">
    <citation type="journal article" date="2019" name="Int. J. Syst. Evol. Microbiol.">
        <title>The Global Catalogue of Microorganisms (GCM) 10K type strain sequencing project: providing services to taxonomists for standard genome sequencing and annotation.</title>
        <authorList>
            <consortium name="The Broad Institute Genomics Platform"/>
            <consortium name="The Broad Institute Genome Sequencing Center for Infectious Disease"/>
            <person name="Wu L."/>
            <person name="Ma J."/>
        </authorList>
    </citation>
    <scope>NUCLEOTIDE SEQUENCE [LARGE SCALE GENOMIC DNA]</scope>
    <source>
        <strain evidence="5">CGMCC 1.15304</strain>
    </source>
</reference>
<evidence type="ECO:0000256" key="2">
    <source>
        <dbReference type="ARBA" id="ARBA00023295"/>
    </source>
</evidence>
<dbReference type="EMBL" id="JBHSCR010000013">
    <property type="protein sequence ID" value="MFC4348609.1"/>
    <property type="molecule type" value="Genomic_DNA"/>
</dbReference>
<sequence length="312" mass="35151">MTKRVVLVHDAAIDEYMSTILLTTMEGVSLDGIVIVNADCIYGPAMDAAWKIQQYIGRTDIPLSLSGARGFNPFPWPYRADCIKQGEVAALAPYGPHPDWPPYPDGDAWLEQYLDSVPEPVILLCLCPATPIAELLKRRPELEAKIDHMIWMAGAVDVAGNLDPDTLPIANPYAEWNVFWDPDAGQWLLANTKFKITVFPLDVTDTVPVAKEFMAQLLVQGKVYRYSDLALQSYALVSDEPFYDMWDMVTTCYISRPDLFDEPQKMHIEIVTSGDKEGAMIPNKAMREVDVIMKIKDTDAYYQYVLDQFARS</sequence>
<dbReference type="Pfam" id="PF01156">
    <property type="entry name" value="IU_nuc_hydro"/>
    <property type="match status" value="1"/>
</dbReference>
<comment type="caution">
    <text evidence="4">The sequence shown here is derived from an EMBL/GenBank/DDBJ whole genome shotgun (WGS) entry which is preliminary data.</text>
</comment>
<organism evidence="4 5">
    <name type="scientific">Kordiimonas lipolytica</name>
    <dbReference type="NCBI Taxonomy" id="1662421"/>
    <lineage>
        <taxon>Bacteria</taxon>
        <taxon>Pseudomonadati</taxon>
        <taxon>Pseudomonadota</taxon>
        <taxon>Alphaproteobacteria</taxon>
        <taxon>Kordiimonadales</taxon>
        <taxon>Kordiimonadaceae</taxon>
        <taxon>Kordiimonas</taxon>
    </lineage>
</organism>
<feature type="domain" description="Inosine/uridine-preferring nucleoside hydrolase" evidence="3">
    <location>
        <begin position="7"/>
        <end position="299"/>
    </location>
</feature>
<dbReference type="InterPro" id="IPR036452">
    <property type="entry name" value="Ribo_hydro-like"/>
</dbReference>
<keyword evidence="1 4" id="KW-0378">Hydrolase</keyword>
<dbReference type="SUPFAM" id="SSF53590">
    <property type="entry name" value="Nucleoside hydrolase"/>
    <property type="match status" value="1"/>
</dbReference>
<keyword evidence="2" id="KW-0326">Glycosidase</keyword>
<proteinExistence type="predicted"/>
<evidence type="ECO:0000313" key="5">
    <source>
        <dbReference type="Proteomes" id="UP001595776"/>
    </source>
</evidence>
<evidence type="ECO:0000259" key="3">
    <source>
        <dbReference type="Pfam" id="PF01156"/>
    </source>
</evidence>
<name>A0ABV8UBP3_9PROT</name>
<dbReference type="PANTHER" id="PTHR12304">
    <property type="entry name" value="INOSINE-URIDINE PREFERRING NUCLEOSIDE HYDROLASE"/>
    <property type="match status" value="1"/>
</dbReference>
<evidence type="ECO:0000256" key="1">
    <source>
        <dbReference type="ARBA" id="ARBA00022801"/>
    </source>
</evidence>
<dbReference type="InterPro" id="IPR001910">
    <property type="entry name" value="Inosine/uridine_hydrolase_dom"/>
</dbReference>
<dbReference type="Proteomes" id="UP001595776">
    <property type="component" value="Unassembled WGS sequence"/>
</dbReference>
<gene>
    <name evidence="4" type="ORF">ACFO5Q_12215</name>
</gene>
<protein>
    <submittedName>
        <fullName evidence="4">Nucleoside hydrolase</fullName>
    </submittedName>
</protein>
<evidence type="ECO:0000313" key="4">
    <source>
        <dbReference type="EMBL" id="MFC4348609.1"/>
    </source>
</evidence>
<dbReference type="RefSeq" id="WP_068148999.1">
    <property type="nucleotide sequence ID" value="NZ_JBHSCR010000013.1"/>
</dbReference>
<dbReference type="Gene3D" id="3.90.245.10">
    <property type="entry name" value="Ribonucleoside hydrolase-like"/>
    <property type="match status" value="1"/>
</dbReference>
<dbReference type="GO" id="GO:0016787">
    <property type="term" value="F:hydrolase activity"/>
    <property type="evidence" value="ECO:0007669"/>
    <property type="project" value="UniProtKB-KW"/>
</dbReference>